<feature type="non-terminal residue" evidence="1">
    <location>
        <position position="1"/>
    </location>
</feature>
<dbReference type="Proteomes" id="UP001218188">
    <property type="component" value="Unassembled WGS sequence"/>
</dbReference>
<keyword evidence="2" id="KW-1185">Reference proteome</keyword>
<evidence type="ECO:0000313" key="1">
    <source>
        <dbReference type="EMBL" id="KAJ7026314.1"/>
    </source>
</evidence>
<feature type="non-terminal residue" evidence="1">
    <location>
        <position position="97"/>
    </location>
</feature>
<protein>
    <submittedName>
        <fullName evidence="1">Uncharacterized protein</fullName>
    </submittedName>
</protein>
<accession>A0AAD6SE57</accession>
<evidence type="ECO:0000313" key="2">
    <source>
        <dbReference type="Proteomes" id="UP001218188"/>
    </source>
</evidence>
<reference evidence="1" key="1">
    <citation type="submission" date="2023-03" db="EMBL/GenBank/DDBJ databases">
        <title>Massive genome expansion in bonnet fungi (Mycena s.s.) driven by repeated elements and novel gene families across ecological guilds.</title>
        <authorList>
            <consortium name="Lawrence Berkeley National Laboratory"/>
            <person name="Harder C.B."/>
            <person name="Miyauchi S."/>
            <person name="Viragh M."/>
            <person name="Kuo A."/>
            <person name="Thoen E."/>
            <person name="Andreopoulos B."/>
            <person name="Lu D."/>
            <person name="Skrede I."/>
            <person name="Drula E."/>
            <person name="Henrissat B."/>
            <person name="Morin E."/>
            <person name="Kohler A."/>
            <person name="Barry K."/>
            <person name="LaButti K."/>
            <person name="Morin E."/>
            <person name="Salamov A."/>
            <person name="Lipzen A."/>
            <person name="Mereny Z."/>
            <person name="Hegedus B."/>
            <person name="Baldrian P."/>
            <person name="Stursova M."/>
            <person name="Weitz H."/>
            <person name="Taylor A."/>
            <person name="Grigoriev I.V."/>
            <person name="Nagy L.G."/>
            <person name="Martin F."/>
            <person name="Kauserud H."/>
        </authorList>
    </citation>
    <scope>NUCLEOTIDE SEQUENCE</scope>
    <source>
        <strain evidence="1">CBHHK200</strain>
    </source>
</reference>
<organism evidence="1 2">
    <name type="scientific">Mycena alexandri</name>
    <dbReference type="NCBI Taxonomy" id="1745969"/>
    <lineage>
        <taxon>Eukaryota</taxon>
        <taxon>Fungi</taxon>
        <taxon>Dikarya</taxon>
        <taxon>Basidiomycota</taxon>
        <taxon>Agaricomycotina</taxon>
        <taxon>Agaricomycetes</taxon>
        <taxon>Agaricomycetidae</taxon>
        <taxon>Agaricales</taxon>
        <taxon>Marasmiineae</taxon>
        <taxon>Mycenaceae</taxon>
        <taxon>Mycena</taxon>
    </lineage>
</organism>
<gene>
    <name evidence="1" type="ORF">C8F04DRAFT_896720</name>
</gene>
<comment type="caution">
    <text evidence="1">The sequence shown here is derived from an EMBL/GenBank/DDBJ whole genome shotgun (WGS) entry which is preliminary data.</text>
</comment>
<dbReference type="EMBL" id="JARJCM010000140">
    <property type="protein sequence ID" value="KAJ7026314.1"/>
    <property type="molecule type" value="Genomic_DNA"/>
</dbReference>
<proteinExistence type="predicted"/>
<dbReference type="AlphaFoldDB" id="A0AAD6SE57"/>
<sequence length="97" mass="11484">VSGPESEYFMDFVAMDYGSFKLKQIYSGVFEHCFPVEIRRNMRPDLLSARQREGKKIRNFIRRVPRLSKRIGDVSDRQIVQIVWDGALSYLRLKWAD</sequence>
<name>A0AAD6SE57_9AGAR</name>